<keyword evidence="3" id="KW-1185">Reference proteome</keyword>
<dbReference type="KEGG" id="lbc:LACBIDRAFT_329163"/>
<reference evidence="2 3" key="1">
    <citation type="journal article" date="2008" name="Nature">
        <title>The genome of Laccaria bicolor provides insights into mycorrhizal symbiosis.</title>
        <authorList>
            <person name="Martin F."/>
            <person name="Aerts A."/>
            <person name="Ahren D."/>
            <person name="Brun A."/>
            <person name="Danchin E.G.J."/>
            <person name="Duchaussoy F."/>
            <person name="Gibon J."/>
            <person name="Kohler A."/>
            <person name="Lindquist E."/>
            <person name="Pereda V."/>
            <person name="Salamov A."/>
            <person name="Shapiro H.J."/>
            <person name="Wuyts J."/>
            <person name="Blaudez D."/>
            <person name="Buee M."/>
            <person name="Brokstein P."/>
            <person name="Canbaeck B."/>
            <person name="Cohen D."/>
            <person name="Courty P.E."/>
            <person name="Coutinho P.M."/>
            <person name="Delaruelle C."/>
            <person name="Detter J.C."/>
            <person name="Deveau A."/>
            <person name="DiFazio S."/>
            <person name="Duplessis S."/>
            <person name="Fraissinet-Tachet L."/>
            <person name="Lucic E."/>
            <person name="Frey-Klett P."/>
            <person name="Fourrey C."/>
            <person name="Feussner I."/>
            <person name="Gay G."/>
            <person name="Grimwood J."/>
            <person name="Hoegger P.J."/>
            <person name="Jain P."/>
            <person name="Kilaru S."/>
            <person name="Labbe J."/>
            <person name="Lin Y.C."/>
            <person name="Legue V."/>
            <person name="Le Tacon F."/>
            <person name="Marmeisse R."/>
            <person name="Melayah D."/>
            <person name="Montanini B."/>
            <person name="Muratet M."/>
            <person name="Nehls U."/>
            <person name="Niculita-Hirzel H."/>
            <person name="Oudot-Le Secq M.P."/>
            <person name="Peter M."/>
            <person name="Quesneville H."/>
            <person name="Rajashekar B."/>
            <person name="Reich M."/>
            <person name="Rouhier N."/>
            <person name="Schmutz J."/>
            <person name="Yin T."/>
            <person name="Chalot M."/>
            <person name="Henrissat B."/>
            <person name="Kuees U."/>
            <person name="Lucas S."/>
            <person name="Van de Peer Y."/>
            <person name="Podila G.K."/>
            <person name="Polle A."/>
            <person name="Pukkila P.J."/>
            <person name="Richardson P.M."/>
            <person name="Rouze P."/>
            <person name="Sanders I.R."/>
            <person name="Stajich J.E."/>
            <person name="Tunlid A."/>
            <person name="Tuskan G."/>
            <person name="Grigoriev I.V."/>
        </authorList>
    </citation>
    <scope>NUCLEOTIDE SEQUENCE [LARGE SCALE GENOMIC DNA]</scope>
    <source>
        <strain evidence="3">S238N-H82 / ATCC MYA-4686</strain>
    </source>
</reference>
<evidence type="ECO:0000256" key="1">
    <source>
        <dbReference type="SAM" id="SignalP"/>
    </source>
</evidence>
<evidence type="ECO:0000313" key="3">
    <source>
        <dbReference type="Proteomes" id="UP000001194"/>
    </source>
</evidence>
<gene>
    <name evidence="2" type="ORF">LACBIDRAFT_329163</name>
</gene>
<proteinExistence type="predicted"/>
<accession>B0DH90</accession>
<sequence>MTFIIVHHLIAMLLAYLGLPLTIVSTHHPWSFVCFLRLQKLVVSAFSDYNVSAFSDYNVSAFSDYNVSAFSDYNVSAFSDYNVSAFSDYKMSAFFITKVNNVRFLRLQNVVIGDMIEGLG</sequence>
<dbReference type="Proteomes" id="UP000001194">
    <property type="component" value="Unassembled WGS sequence"/>
</dbReference>
<organism evidence="3">
    <name type="scientific">Laccaria bicolor (strain S238N-H82 / ATCC MYA-4686)</name>
    <name type="common">Bicoloured deceiver</name>
    <name type="synonym">Laccaria laccata var. bicolor</name>
    <dbReference type="NCBI Taxonomy" id="486041"/>
    <lineage>
        <taxon>Eukaryota</taxon>
        <taxon>Fungi</taxon>
        <taxon>Dikarya</taxon>
        <taxon>Basidiomycota</taxon>
        <taxon>Agaricomycotina</taxon>
        <taxon>Agaricomycetes</taxon>
        <taxon>Agaricomycetidae</taxon>
        <taxon>Agaricales</taxon>
        <taxon>Agaricineae</taxon>
        <taxon>Hydnangiaceae</taxon>
        <taxon>Laccaria</taxon>
    </lineage>
</organism>
<dbReference type="RefSeq" id="XP_001883261.1">
    <property type="nucleotide sequence ID" value="XM_001883226.1"/>
</dbReference>
<dbReference type="EMBL" id="DS547110">
    <property type="protein sequence ID" value="EDR05973.1"/>
    <property type="molecule type" value="Genomic_DNA"/>
</dbReference>
<dbReference type="GeneID" id="6078971"/>
<keyword evidence="1" id="KW-0732">Signal</keyword>
<dbReference type="InParanoid" id="B0DH90"/>
<name>B0DH90_LACBS</name>
<feature type="chain" id="PRO_5002747217" evidence="1">
    <location>
        <begin position="27"/>
        <end position="120"/>
    </location>
</feature>
<protein>
    <submittedName>
        <fullName evidence="2">Predicted protein</fullName>
    </submittedName>
</protein>
<feature type="signal peptide" evidence="1">
    <location>
        <begin position="1"/>
        <end position="26"/>
    </location>
</feature>
<dbReference type="AlphaFoldDB" id="B0DH90"/>
<evidence type="ECO:0000313" key="2">
    <source>
        <dbReference type="EMBL" id="EDR05973.1"/>
    </source>
</evidence>
<dbReference type="HOGENOM" id="CLU_2050067_0_0_1"/>